<sequence length="75" mass="8391">MATSTVRKQLYGEYSQRVPRSGCRMTSGMLYQNIKSRRASEGNLSGGSRRLSPYWRQRSIAAPRSVAGADGFDQF</sequence>
<dbReference type="EMBL" id="BGZK01000057">
    <property type="protein sequence ID" value="GBP13378.1"/>
    <property type="molecule type" value="Genomic_DNA"/>
</dbReference>
<keyword evidence="2" id="KW-1185">Reference proteome</keyword>
<comment type="caution">
    <text evidence="1">The sequence shown here is derived from an EMBL/GenBank/DDBJ whole genome shotgun (WGS) entry which is preliminary data.</text>
</comment>
<reference evidence="1 2" key="1">
    <citation type="journal article" date="2019" name="Commun. Biol.">
        <title>The bagworm genome reveals a unique fibroin gene that provides high tensile strength.</title>
        <authorList>
            <person name="Kono N."/>
            <person name="Nakamura H."/>
            <person name="Ohtoshi R."/>
            <person name="Tomita M."/>
            <person name="Numata K."/>
            <person name="Arakawa K."/>
        </authorList>
    </citation>
    <scope>NUCLEOTIDE SEQUENCE [LARGE SCALE GENOMIC DNA]</scope>
</reference>
<name>A0A4C1TJ04_EUMVA</name>
<proteinExistence type="predicted"/>
<dbReference type="AlphaFoldDB" id="A0A4C1TJ04"/>
<protein>
    <submittedName>
        <fullName evidence="1">Uncharacterized protein</fullName>
    </submittedName>
</protein>
<organism evidence="1 2">
    <name type="scientific">Eumeta variegata</name>
    <name type="common">Bagworm moth</name>
    <name type="synonym">Eumeta japonica</name>
    <dbReference type="NCBI Taxonomy" id="151549"/>
    <lineage>
        <taxon>Eukaryota</taxon>
        <taxon>Metazoa</taxon>
        <taxon>Ecdysozoa</taxon>
        <taxon>Arthropoda</taxon>
        <taxon>Hexapoda</taxon>
        <taxon>Insecta</taxon>
        <taxon>Pterygota</taxon>
        <taxon>Neoptera</taxon>
        <taxon>Endopterygota</taxon>
        <taxon>Lepidoptera</taxon>
        <taxon>Glossata</taxon>
        <taxon>Ditrysia</taxon>
        <taxon>Tineoidea</taxon>
        <taxon>Psychidae</taxon>
        <taxon>Oiketicinae</taxon>
        <taxon>Eumeta</taxon>
    </lineage>
</organism>
<gene>
    <name evidence="1" type="ORF">EVAR_4144_1</name>
</gene>
<accession>A0A4C1TJ04</accession>
<evidence type="ECO:0000313" key="2">
    <source>
        <dbReference type="Proteomes" id="UP000299102"/>
    </source>
</evidence>
<dbReference type="Proteomes" id="UP000299102">
    <property type="component" value="Unassembled WGS sequence"/>
</dbReference>
<evidence type="ECO:0000313" key="1">
    <source>
        <dbReference type="EMBL" id="GBP13378.1"/>
    </source>
</evidence>